<reference evidence="1 2" key="1">
    <citation type="submission" date="2016-01" db="EMBL/GenBank/DDBJ databases">
        <title>Draft Genome Sequences of Seven Thermophilic Sporeformers Isolated from Foods.</title>
        <authorList>
            <person name="Berendsen E.M."/>
            <person name="Wells-Bennik M.H."/>
            <person name="Krawcyk A.O."/>
            <person name="De Jong A."/>
            <person name="Holsappel S."/>
            <person name="Eijlander R.T."/>
            <person name="Kuipers O.P."/>
        </authorList>
    </citation>
    <scope>NUCLEOTIDE SEQUENCE [LARGE SCALE GENOMIC DNA]</scope>
    <source>
        <strain evidence="1 2">B4135</strain>
    </source>
</reference>
<gene>
    <name evidence="1" type="ORF">B4135_1798</name>
</gene>
<comment type="caution">
    <text evidence="1">The sequence shown here is derived from an EMBL/GenBank/DDBJ whole genome shotgun (WGS) entry which is preliminary data.</text>
</comment>
<dbReference type="AlphaFoldDB" id="A0A150M7W4"/>
<name>A0A150M7W4_9BACI</name>
<evidence type="ECO:0000313" key="2">
    <source>
        <dbReference type="Proteomes" id="UP000075683"/>
    </source>
</evidence>
<dbReference type="STRING" id="301148.B4135_1798"/>
<sequence>MTGPAAFGLRFYRHPSEPHLPDADDTHARFSDSPAEKLFSGKRMFPIFFISRRPEGRLFFS</sequence>
<proteinExistence type="predicted"/>
<organism evidence="1 2">
    <name type="scientific">Caldibacillus debilis</name>
    <dbReference type="NCBI Taxonomy" id="301148"/>
    <lineage>
        <taxon>Bacteria</taxon>
        <taxon>Bacillati</taxon>
        <taxon>Bacillota</taxon>
        <taxon>Bacilli</taxon>
        <taxon>Bacillales</taxon>
        <taxon>Bacillaceae</taxon>
        <taxon>Caldibacillus</taxon>
    </lineage>
</organism>
<dbReference type="EMBL" id="LQYT01000032">
    <property type="protein sequence ID" value="KYD20637.1"/>
    <property type="molecule type" value="Genomic_DNA"/>
</dbReference>
<dbReference type="Proteomes" id="UP000075683">
    <property type="component" value="Unassembled WGS sequence"/>
</dbReference>
<accession>A0A150M7W4</accession>
<evidence type="ECO:0000313" key="1">
    <source>
        <dbReference type="EMBL" id="KYD20637.1"/>
    </source>
</evidence>
<protein>
    <submittedName>
        <fullName evidence="1">Uncharacterized protein</fullName>
    </submittedName>
</protein>